<name>A0A6J5RVG1_9CAUD</name>
<proteinExistence type="predicted"/>
<accession>A0A6J5RVG1</accession>
<gene>
    <name evidence="1" type="ORF">UFOVP1013_3</name>
    <name evidence="2" type="ORF">UFOVP1364_20</name>
    <name evidence="3" type="ORF">UFOVP1462_3</name>
    <name evidence="4" type="ORF">UFOVP1550_12</name>
</gene>
<evidence type="ECO:0000313" key="3">
    <source>
        <dbReference type="EMBL" id="CAB4213912.1"/>
    </source>
</evidence>
<dbReference type="EMBL" id="LR797410">
    <property type="protein sequence ID" value="CAB4213912.1"/>
    <property type="molecule type" value="Genomic_DNA"/>
</dbReference>
<dbReference type="EMBL" id="LR797313">
    <property type="protein sequence ID" value="CAB4202551.1"/>
    <property type="molecule type" value="Genomic_DNA"/>
</dbReference>
<sequence>MGLTVKMSIGALQTEVMTDQDLSFDAIESVLSRAVRSTLDAYMALPTEERMRVIYDVFSGDDDEDDD</sequence>
<reference evidence="2" key="1">
    <citation type="submission" date="2020-05" db="EMBL/GenBank/DDBJ databases">
        <authorList>
            <person name="Chiriac C."/>
            <person name="Salcher M."/>
            <person name="Ghai R."/>
            <person name="Kavagutti S V."/>
        </authorList>
    </citation>
    <scope>NUCLEOTIDE SEQUENCE</scope>
</reference>
<organism evidence="2">
    <name type="scientific">uncultured Caudovirales phage</name>
    <dbReference type="NCBI Taxonomy" id="2100421"/>
    <lineage>
        <taxon>Viruses</taxon>
        <taxon>Duplodnaviria</taxon>
        <taxon>Heunggongvirae</taxon>
        <taxon>Uroviricota</taxon>
        <taxon>Caudoviricetes</taxon>
        <taxon>Peduoviridae</taxon>
        <taxon>Maltschvirus</taxon>
        <taxon>Maltschvirus maltsch</taxon>
    </lineage>
</organism>
<evidence type="ECO:0000313" key="4">
    <source>
        <dbReference type="EMBL" id="CAB5228592.1"/>
    </source>
</evidence>
<protein>
    <submittedName>
        <fullName evidence="2">Uncharacterized protein</fullName>
    </submittedName>
</protein>
<dbReference type="EMBL" id="LR796960">
    <property type="protein sequence ID" value="CAB4177856.1"/>
    <property type="molecule type" value="Genomic_DNA"/>
</dbReference>
<evidence type="ECO:0000313" key="1">
    <source>
        <dbReference type="EMBL" id="CAB4177856.1"/>
    </source>
</evidence>
<evidence type="ECO:0000313" key="2">
    <source>
        <dbReference type="EMBL" id="CAB4202551.1"/>
    </source>
</evidence>
<dbReference type="EMBL" id="LR798392">
    <property type="protein sequence ID" value="CAB5228592.1"/>
    <property type="molecule type" value="Genomic_DNA"/>
</dbReference>